<dbReference type="Proteomes" id="UP000004457">
    <property type="component" value="Unassembled WGS sequence"/>
</dbReference>
<dbReference type="AlphaFoldDB" id="C0EQA9"/>
<keyword evidence="1" id="KW-0812">Transmembrane</keyword>
<comment type="caution">
    <text evidence="2">The sequence shown here is derived from an EMBL/GenBank/DDBJ whole genome shotgun (WGS) entry which is preliminary data.</text>
</comment>
<evidence type="ECO:0000313" key="3">
    <source>
        <dbReference type="Proteomes" id="UP000004457"/>
    </source>
</evidence>
<organism evidence="2 3">
    <name type="scientific">Neisseria flavescens NRL30031/H210</name>
    <dbReference type="NCBI Taxonomy" id="546264"/>
    <lineage>
        <taxon>Bacteria</taxon>
        <taxon>Pseudomonadati</taxon>
        <taxon>Pseudomonadota</taxon>
        <taxon>Betaproteobacteria</taxon>
        <taxon>Neisseriales</taxon>
        <taxon>Neisseriaceae</taxon>
        <taxon>Neisseria</taxon>
    </lineage>
</organism>
<keyword evidence="1" id="KW-0472">Membrane</keyword>
<accession>C0EQA9</accession>
<keyword evidence="3" id="KW-1185">Reference proteome</keyword>
<feature type="transmembrane region" description="Helical" evidence="1">
    <location>
        <begin position="66"/>
        <end position="88"/>
    </location>
</feature>
<evidence type="ECO:0000256" key="1">
    <source>
        <dbReference type="SAM" id="Phobius"/>
    </source>
</evidence>
<gene>
    <name evidence="2" type="ORF">NEIFLAOT_02151</name>
</gene>
<name>C0EQA9_NEIFL</name>
<reference evidence="2 3" key="1">
    <citation type="submission" date="2009-01" db="EMBL/GenBank/DDBJ databases">
        <authorList>
            <person name="Fulton L."/>
            <person name="Clifton S."/>
            <person name="Chinwalla A.T."/>
            <person name="Mitreva M."/>
            <person name="Sodergren E."/>
            <person name="Weinstock G."/>
            <person name="Clifton S."/>
            <person name="Dooling D.J."/>
            <person name="Fulton B."/>
            <person name="Minx P."/>
            <person name="Pepin K.H."/>
            <person name="Johnson M."/>
            <person name="Bhonagiri V."/>
            <person name="Nash W.E."/>
            <person name="Mardis E.R."/>
            <person name="Wilson R.K."/>
        </authorList>
    </citation>
    <scope>NUCLEOTIDE SEQUENCE [LARGE SCALE GENOMIC DNA]</scope>
    <source>
        <strain evidence="2 3">NRL30031/H210</strain>
    </source>
</reference>
<keyword evidence="1" id="KW-1133">Transmembrane helix</keyword>
<proteinExistence type="predicted"/>
<sequence>MGFAFFAGRGLFGRTVDGGFEVDVAQAAFAAFGEADALAVVGEVGNDFIGVEVADKGADGHFEDDVVRTCAVAVGAVAFFAVFGLVAFDEAVFDEGVGVFVGFCPNAAAFAAVATVRAAARYEFFAAETGCAITAFACGDFDFCFVDKFHDVLLWVFGCFRRPLLIEELGV</sequence>
<protein>
    <submittedName>
        <fullName evidence="2">Uncharacterized protein</fullName>
    </submittedName>
</protein>
<dbReference type="EMBL" id="ACEN01000097">
    <property type="protein sequence ID" value="EEG32864.1"/>
    <property type="molecule type" value="Genomic_DNA"/>
</dbReference>
<feature type="transmembrane region" description="Helical" evidence="1">
    <location>
        <begin position="100"/>
        <end position="120"/>
    </location>
</feature>
<dbReference type="eggNOG" id="ENOG5032AZX">
    <property type="taxonomic scope" value="Bacteria"/>
</dbReference>
<evidence type="ECO:0000313" key="2">
    <source>
        <dbReference type="EMBL" id="EEG32864.1"/>
    </source>
</evidence>